<accession>A0A1X6N3A0</accession>
<dbReference type="Proteomes" id="UP000194127">
    <property type="component" value="Unassembled WGS sequence"/>
</dbReference>
<gene>
    <name evidence="1" type="ORF">POSPLADRAFT_1181155</name>
</gene>
<evidence type="ECO:0000313" key="2">
    <source>
        <dbReference type="Proteomes" id="UP000194127"/>
    </source>
</evidence>
<dbReference type="RefSeq" id="XP_024339891.1">
    <property type="nucleotide sequence ID" value="XM_024488815.1"/>
</dbReference>
<keyword evidence="2" id="KW-1185">Reference proteome</keyword>
<dbReference type="OrthoDB" id="3061238at2759"/>
<organism evidence="1 2">
    <name type="scientific">Postia placenta MAD-698-R-SB12</name>
    <dbReference type="NCBI Taxonomy" id="670580"/>
    <lineage>
        <taxon>Eukaryota</taxon>
        <taxon>Fungi</taxon>
        <taxon>Dikarya</taxon>
        <taxon>Basidiomycota</taxon>
        <taxon>Agaricomycotina</taxon>
        <taxon>Agaricomycetes</taxon>
        <taxon>Polyporales</taxon>
        <taxon>Adustoporiaceae</taxon>
        <taxon>Rhodonia</taxon>
    </lineage>
</organism>
<sequence length="740" mass="81415">MSFELTNGIYLRSSINADFAKDPQVLAAFSPDIIPLGQTQPDHEDLIISYDHFIAHDVDPDEAKTRIYLRGKAVINKAVGGVETQVSLKAIPNELILWPQAWTSAADLGQVVLKASKDGEGTSFQKPPHVVKTDILSTETPISYNPTQGLGRHDTFIAKATSKNASLEDLVPKVQNWRDLVKYIGQDPTLATYNVVFADPCSTNVSLTTRLRLFDNKTDSVDMVFGIEAVGIPAKNIDASLSCFGATPDYIPFSFGHQRVHIAPSTLLSTKATVPVNFDGTITLNVFNDTQQTFGDYSSISLIAYAVTVVDGQETFTTLGAEHVVFHSNIRVKKLLRKYEVANDGPFYPFYFRDNLSDGPHFPRGGDAYSSPDIQPLGVVPDPDVTSNLGPENYMVDVSNKRNEVLHGDNSNYIYVRATTAAPTSGQVRLYVIPNATLLHPSQYDQTGNIVWDYNENSEPRVAVRSYSTDATDAPNPILLPEPFNCADRPPPPAGSDHYCLVAECKPDGIGPDGFEYTWPHLQAGEFRTAAEFTAWVQNEPYVAWRNVTYVSNPNAASQILRTSFTIPETFTPADLWTFQVRAIECPLGSAVSMDSSDPLVQLSPLTITIPDEAAGPVFSGKNPGFNCQVAIRWFANGKEPQTGQRVEGNLVYRSYKTTALAYHLYKRKSIGKPAQPFELTVENHYPNLEIPGREPKNKNDPPQIGGAHVRRVLGDKYVIPEGVFIDHVVGADTLGYKLD</sequence>
<evidence type="ECO:0000313" key="1">
    <source>
        <dbReference type="EMBL" id="OSX63097.1"/>
    </source>
</evidence>
<proteinExistence type="predicted"/>
<protein>
    <submittedName>
        <fullName evidence="1">Uncharacterized protein</fullName>
    </submittedName>
</protein>
<reference evidence="1 2" key="1">
    <citation type="submission" date="2017-04" db="EMBL/GenBank/DDBJ databases">
        <title>Genome Sequence of the Model Brown-Rot Fungus Postia placenta SB12.</title>
        <authorList>
            <consortium name="DOE Joint Genome Institute"/>
            <person name="Gaskell J."/>
            <person name="Kersten P."/>
            <person name="Larrondo L.F."/>
            <person name="Canessa P."/>
            <person name="Martinez D."/>
            <person name="Hibbett D."/>
            <person name="Schmoll M."/>
            <person name="Kubicek C.P."/>
            <person name="Martinez A.T."/>
            <person name="Yadav J."/>
            <person name="Master E."/>
            <person name="Magnuson J.K."/>
            <person name="James T."/>
            <person name="Yaver D."/>
            <person name="Berka R."/>
            <person name="Labutti K."/>
            <person name="Lipzen A."/>
            <person name="Aerts A."/>
            <person name="Barry K."/>
            <person name="Henrissat B."/>
            <person name="Blanchette R."/>
            <person name="Grigoriev I."/>
            <person name="Cullen D."/>
        </authorList>
    </citation>
    <scope>NUCLEOTIDE SEQUENCE [LARGE SCALE GENOMIC DNA]</scope>
    <source>
        <strain evidence="1 2">MAD-698-R-SB12</strain>
    </source>
</reference>
<name>A0A1X6N3A0_9APHY</name>
<dbReference type="AlphaFoldDB" id="A0A1X6N3A0"/>
<dbReference type="EMBL" id="KZ110596">
    <property type="protein sequence ID" value="OSX63097.1"/>
    <property type="molecule type" value="Genomic_DNA"/>
</dbReference>
<dbReference type="GeneID" id="36333764"/>